<dbReference type="InterPro" id="IPR017853">
    <property type="entry name" value="GH"/>
</dbReference>
<feature type="region of interest" description="Disordered" evidence="1">
    <location>
        <begin position="29"/>
        <end position="65"/>
    </location>
</feature>
<keyword evidence="5" id="KW-1185">Reference proteome</keyword>
<dbReference type="Proteomes" id="UP001597383">
    <property type="component" value="Unassembled WGS sequence"/>
</dbReference>
<reference evidence="5" key="1">
    <citation type="journal article" date="2019" name="Int. J. Syst. Evol. Microbiol.">
        <title>The Global Catalogue of Microorganisms (GCM) 10K type strain sequencing project: providing services to taxonomists for standard genome sequencing and annotation.</title>
        <authorList>
            <consortium name="The Broad Institute Genomics Platform"/>
            <consortium name="The Broad Institute Genome Sequencing Center for Infectious Disease"/>
            <person name="Wu L."/>
            <person name="Ma J."/>
        </authorList>
    </citation>
    <scope>NUCLEOTIDE SEQUENCE [LARGE SCALE GENOMIC DNA]</scope>
    <source>
        <strain evidence="5">R28</strain>
    </source>
</reference>
<accession>A0ABW4VWP6</accession>
<evidence type="ECO:0000256" key="2">
    <source>
        <dbReference type="SAM" id="Phobius"/>
    </source>
</evidence>
<feature type="domain" description="Rv2525c-like glycoside hydrolase-like" evidence="3">
    <location>
        <begin position="90"/>
        <end position="195"/>
    </location>
</feature>
<keyword evidence="2" id="KW-0472">Membrane</keyword>
<organism evidence="4 5">
    <name type="scientific">Ornithinibacillus salinisoli</name>
    <dbReference type="NCBI Taxonomy" id="1848459"/>
    <lineage>
        <taxon>Bacteria</taxon>
        <taxon>Bacillati</taxon>
        <taxon>Bacillota</taxon>
        <taxon>Bacilli</taxon>
        <taxon>Bacillales</taxon>
        <taxon>Bacillaceae</taxon>
        <taxon>Ornithinibacillus</taxon>
    </lineage>
</organism>
<keyword evidence="2" id="KW-0812">Transmembrane</keyword>
<comment type="caution">
    <text evidence="4">The sequence shown here is derived from an EMBL/GenBank/DDBJ whole genome shotgun (WGS) entry which is preliminary data.</text>
</comment>
<evidence type="ECO:0000256" key="1">
    <source>
        <dbReference type="SAM" id="MobiDB-lite"/>
    </source>
</evidence>
<evidence type="ECO:0000313" key="5">
    <source>
        <dbReference type="Proteomes" id="UP001597383"/>
    </source>
</evidence>
<dbReference type="SUPFAM" id="SSF51445">
    <property type="entry name" value="(Trans)glycosidases"/>
    <property type="match status" value="1"/>
</dbReference>
<dbReference type="Pfam" id="PF08924">
    <property type="entry name" value="Rv2525c_GlyHyd-like"/>
    <property type="match status" value="1"/>
</dbReference>
<keyword evidence="4" id="KW-0378">Hydrolase</keyword>
<dbReference type="RefSeq" id="WP_377554737.1">
    <property type="nucleotide sequence ID" value="NZ_JBHUHQ010000002.1"/>
</dbReference>
<dbReference type="Gene3D" id="3.20.20.80">
    <property type="entry name" value="Glycosidases"/>
    <property type="match status" value="1"/>
</dbReference>
<proteinExistence type="predicted"/>
<name>A0ABW4VWP6_9BACI</name>
<evidence type="ECO:0000259" key="3">
    <source>
        <dbReference type="Pfam" id="PF08924"/>
    </source>
</evidence>
<dbReference type="GO" id="GO:0016787">
    <property type="term" value="F:hydrolase activity"/>
    <property type="evidence" value="ECO:0007669"/>
    <property type="project" value="UniProtKB-KW"/>
</dbReference>
<evidence type="ECO:0000313" key="4">
    <source>
        <dbReference type="EMBL" id="MFD2042980.1"/>
    </source>
</evidence>
<dbReference type="EMBL" id="JBHUHQ010000002">
    <property type="protein sequence ID" value="MFD2042980.1"/>
    <property type="molecule type" value="Genomic_DNA"/>
</dbReference>
<feature type="transmembrane region" description="Helical" evidence="2">
    <location>
        <begin position="7"/>
        <end position="27"/>
    </location>
</feature>
<sequence>MKKYEIFTLITLAIVIAIPIVLNLTVFDENGSPDDPPQEENGDSNSDGSNDGNDENNGDGEVVWGVDSASYTDDDMYSCVIDNFGEPEVWGRYLGDREGVSTGLDNDEVDFIHEHDIQILVIYNHVNDARGYDHGVEHGEQAIQYAKDLGVPEGVALFVDIEPDYPVDAEFMAGWYDTLSDSEYEPGIYGVFDEGSELDDSYNAMDEGVQESTVVWTAYPQEEVTTKENAPKYNPEGPDSAMLYGWQYAIDAETCNIDTNLFRSEMLDFLW</sequence>
<dbReference type="InterPro" id="IPR015020">
    <property type="entry name" value="Rv2525c-like_Glyco_Hydro-like"/>
</dbReference>
<protein>
    <submittedName>
        <fullName evidence="4">Glycoside hydrolase domain-containing protein</fullName>
    </submittedName>
</protein>
<gene>
    <name evidence="4" type="ORF">ACFSJF_01475</name>
</gene>
<keyword evidence="2" id="KW-1133">Transmembrane helix</keyword>